<keyword evidence="4" id="KW-1133">Transmembrane helix</keyword>
<dbReference type="RefSeq" id="WP_169923782.1">
    <property type="nucleotide sequence ID" value="NZ_PDJC01000001.1"/>
</dbReference>
<dbReference type="GO" id="GO:0003677">
    <property type="term" value="F:DNA binding"/>
    <property type="evidence" value="ECO:0007669"/>
    <property type="project" value="UniProtKB-KW"/>
</dbReference>
<dbReference type="AlphaFoldDB" id="A0A2A9CU97"/>
<feature type="transmembrane region" description="Helical" evidence="4">
    <location>
        <begin position="215"/>
        <end position="237"/>
    </location>
</feature>
<evidence type="ECO:0000313" key="6">
    <source>
        <dbReference type="EMBL" id="PFG17129.1"/>
    </source>
</evidence>
<feature type="transmembrane region" description="Helical" evidence="4">
    <location>
        <begin position="24"/>
        <end position="41"/>
    </location>
</feature>
<dbReference type="GO" id="GO:0006355">
    <property type="term" value="P:regulation of DNA-templated transcription"/>
    <property type="evidence" value="ECO:0007669"/>
    <property type="project" value="InterPro"/>
</dbReference>
<keyword evidence="1" id="KW-0805">Transcription regulation</keyword>
<dbReference type="InterPro" id="IPR016032">
    <property type="entry name" value="Sig_transdc_resp-reg_C-effctor"/>
</dbReference>
<evidence type="ECO:0000256" key="1">
    <source>
        <dbReference type="ARBA" id="ARBA00023015"/>
    </source>
</evidence>
<name>A0A2A9CU97_9ACTN</name>
<feature type="transmembrane region" description="Helical" evidence="4">
    <location>
        <begin position="368"/>
        <end position="389"/>
    </location>
</feature>
<evidence type="ECO:0000313" key="7">
    <source>
        <dbReference type="Proteomes" id="UP000226079"/>
    </source>
</evidence>
<feature type="transmembrane region" description="Helical" evidence="4">
    <location>
        <begin position="344"/>
        <end position="362"/>
    </location>
</feature>
<dbReference type="InterPro" id="IPR036388">
    <property type="entry name" value="WH-like_DNA-bd_sf"/>
</dbReference>
<feature type="transmembrane region" description="Helical" evidence="4">
    <location>
        <begin position="174"/>
        <end position="194"/>
    </location>
</feature>
<dbReference type="PROSITE" id="PS50043">
    <property type="entry name" value="HTH_LUXR_2"/>
    <property type="match status" value="1"/>
</dbReference>
<dbReference type="PANTHER" id="PTHR44688:SF16">
    <property type="entry name" value="DNA-BINDING TRANSCRIPTIONAL ACTIVATOR DEVR_DOSR"/>
    <property type="match status" value="1"/>
</dbReference>
<feature type="transmembrane region" description="Helical" evidence="4">
    <location>
        <begin position="84"/>
        <end position="102"/>
    </location>
</feature>
<keyword evidence="3" id="KW-0804">Transcription</keyword>
<feature type="transmembrane region" description="Helical" evidence="4">
    <location>
        <begin position="305"/>
        <end position="332"/>
    </location>
</feature>
<keyword evidence="2" id="KW-0238">DNA-binding</keyword>
<sequence>MDAGASTTTTAAAYGVAAGPQTRYVGLALLLCWTYSVWFVTSPVSSLVQSGDTLVLSRVTTTLTSVVVPLLFVWRLGRTARMPVTPALIWTSAVLSSTASAVSGLLDRSMPNPWPYFVVSLTTGTFSAIMWLMWGQRLADQAADFAIEHIAPVYGGLLLVTVIATAVIPNPARSLVIAAYPLASGLLLHLNLRLQTHARAPRLLPRATRDDARHPIVTAAVASATAAFTCFLLVMIIPLTNLLADDYPFAWGVTCGAILILAYAGVRLWTRRRGYNFSPFAWLLLPTIAACATFLATPQTHLVEFLLALATCLLLELLLVRFMGVLTLRGYLSPLVAFAISRSAFRFGVTLAIIVGTIFARMPQVATVALAPTFVVLIVVLGGFAMTMVRQEYAIHVITTGPPEASDLDAMVDSVATEFQLSEREREIVALIGLGYSAAAVAEKLVISPHTVNTHVQHIYAKLGIHKRSELIAYLRRNA</sequence>
<accession>A0A2A9CU97</accession>
<comment type="caution">
    <text evidence="6">The sequence shown here is derived from an EMBL/GenBank/DDBJ whole genome shotgun (WGS) entry which is preliminary data.</text>
</comment>
<keyword evidence="4" id="KW-0812">Transmembrane</keyword>
<evidence type="ECO:0000256" key="3">
    <source>
        <dbReference type="ARBA" id="ARBA00023163"/>
    </source>
</evidence>
<gene>
    <name evidence="6" type="ORF">ATK74_1690</name>
</gene>
<feature type="domain" description="HTH luxR-type" evidence="5">
    <location>
        <begin position="414"/>
        <end position="479"/>
    </location>
</feature>
<proteinExistence type="predicted"/>
<dbReference type="Proteomes" id="UP000226079">
    <property type="component" value="Unassembled WGS sequence"/>
</dbReference>
<feature type="transmembrane region" description="Helical" evidence="4">
    <location>
        <begin position="146"/>
        <end position="168"/>
    </location>
</feature>
<dbReference type="SUPFAM" id="SSF46894">
    <property type="entry name" value="C-terminal effector domain of the bipartite response regulators"/>
    <property type="match status" value="1"/>
</dbReference>
<feature type="transmembrane region" description="Helical" evidence="4">
    <location>
        <begin position="53"/>
        <end position="72"/>
    </location>
</feature>
<evidence type="ECO:0000256" key="2">
    <source>
        <dbReference type="ARBA" id="ARBA00023125"/>
    </source>
</evidence>
<evidence type="ECO:0000259" key="5">
    <source>
        <dbReference type="PROSITE" id="PS50043"/>
    </source>
</evidence>
<feature type="transmembrane region" description="Helical" evidence="4">
    <location>
        <begin position="280"/>
        <end position="299"/>
    </location>
</feature>
<protein>
    <submittedName>
        <fullName evidence="6">Regulatory LuxR family protein</fullName>
    </submittedName>
</protein>
<keyword evidence="7" id="KW-1185">Reference proteome</keyword>
<dbReference type="Pfam" id="PF00196">
    <property type="entry name" value="GerE"/>
    <property type="match status" value="1"/>
</dbReference>
<organism evidence="6 7">
    <name type="scientific">Propionicimonas paludicola</name>
    <dbReference type="NCBI Taxonomy" id="185243"/>
    <lineage>
        <taxon>Bacteria</taxon>
        <taxon>Bacillati</taxon>
        <taxon>Actinomycetota</taxon>
        <taxon>Actinomycetes</taxon>
        <taxon>Propionibacteriales</taxon>
        <taxon>Nocardioidaceae</taxon>
        <taxon>Propionicimonas</taxon>
    </lineage>
</organism>
<dbReference type="PANTHER" id="PTHR44688">
    <property type="entry name" value="DNA-BINDING TRANSCRIPTIONAL ACTIVATOR DEVR_DOSR"/>
    <property type="match status" value="1"/>
</dbReference>
<feature type="transmembrane region" description="Helical" evidence="4">
    <location>
        <begin position="249"/>
        <end position="268"/>
    </location>
</feature>
<dbReference type="EMBL" id="PDJC01000001">
    <property type="protein sequence ID" value="PFG17129.1"/>
    <property type="molecule type" value="Genomic_DNA"/>
</dbReference>
<dbReference type="Gene3D" id="1.10.10.10">
    <property type="entry name" value="Winged helix-like DNA-binding domain superfamily/Winged helix DNA-binding domain"/>
    <property type="match status" value="1"/>
</dbReference>
<evidence type="ECO:0000256" key="4">
    <source>
        <dbReference type="SAM" id="Phobius"/>
    </source>
</evidence>
<dbReference type="PRINTS" id="PR00038">
    <property type="entry name" value="HTHLUXR"/>
</dbReference>
<dbReference type="SMART" id="SM00421">
    <property type="entry name" value="HTH_LUXR"/>
    <property type="match status" value="1"/>
</dbReference>
<dbReference type="PROSITE" id="PS00622">
    <property type="entry name" value="HTH_LUXR_1"/>
    <property type="match status" value="1"/>
</dbReference>
<reference evidence="6 7" key="1">
    <citation type="submission" date="2017-10" db="EMBL/GenBank/DDBJ databases">
        <title>Sequencing the genomes of 1000 actinobacteria strains.</title>
        <authorList>
            <person name="Klenk H.-P."/>
        </authorList>
    </citation>
    <scope>NUCLEOTIDE SEQUENCE [LARGE SCALE GENOMIC DNA]</scope>
    <source>
        <strain evidence="6 7">DSM 15597</strain>
    </source>
</reference>
<feature type="transmembrane region" description="Helical" evidence="4">
    <location>
        <begin position="114"/>
        <end position="134"/>
    </location>
</feature>
<keyword evidence="4" id="KW-0472">Membrane</keyword>
<dbReference type="CDD" id="cd06170">
    <property type="entry name" value="LuxR_C_like"/>
    <property type="match status" value="1"/>
</dbReference>
<dbReference type="InterPro" id="IPR000792">
    <property type="entry name" value="Tscrpt_reg_LuxR_C"/>
</dbReference>